<proteinExistence type="predicted"/>
<gene>
    <name evidence="1" type="ORF">EVAR_74079_1</name>
</gene>
<accession>A0A4C1TCH6</accession>
<dbReference type="Proteomes" id="UP000299102">
    <property type="component" value="Unassembled WGS sequence"/>
</dbReference>
<name>A0A4C1TCH6_EUMVA</name>
<dbReference type="AlphaFoldDB" id="A0A4C1TCH6"/>
<protein>
    <submittedName>
        <fullName evidence="1">Uncharacterized protein</fullName>
    </submittedName>
</protein>
<dbReference type="EMBL" id="BGZK01004825">
    <property type="protein sequence ID" value="GBP11107.1"/>
    <property type="molecule type" value="Genomic_DNA"/>
</dbReference>
<evidence type="ECO:0000313" key="1">
    <source>
        <dbReference type="EMBL" id="GBP11107.1"/>
    </source>
</evidence>
<sequence length="124" mass="14337">MLRQRKIQFIYSIAKYWIFKYRYRVSNATTSRRRTDKRTVEPRSDRITLRLPDLKAGLTMVSRSHRRVPARPGSIVGSENARRLFRPYIFVAERVIHCDGNEWRCALSGGRGARAGALRSANLG</sequence>
<organism evidence="1 2">
    <name type="scientific">Eumeta variegata</name>
    <name type="common">Bagworm moth</name>
    <name type="synonym">Eumeta japonica</name>
    <dbReference type="NCBI Taxonomy" id="151549"/>
    <lineage>
        <taxon>Eukaryota</taxon>
        <taxon>Metazoa</taxon>
        <taxon>Ecdysozoa</taxon>
        <taxon>Arthropoda</taxon>
        <taxon>Hexapoda</taxon>
        <taxon>Insecta</taxon>
        <taxon>Pterygota</taxon>
        <taxon>Neoptera</taxon>
        <taxon>Endopterygota</taxon>
        <taxon>Lepidoptera</taxon>
        <taxon>Glossata</taxon>
        <taxon>Ditrysia</taxon>
        <taxon>Tineoidea</taxon>
        <taxon>Psychidae</taxon>
        <taxon>Oiketicinae</taxon>
        <taxon>Eumeta</taxon>
    </lineage>
</organism>
<evidence type="ECO:0000313" key="2">
    <source>
        <dbReference type="Proteomes" id="UP000299102"/>
    </source>
</evidence>
<keyword evidence="2" id="KW-1185">Reference proteome</keyword>
<comment type="caution">
    <text evidence="1">The sequence shown here is derived from an EMBL/GenBank/DDBJ whole genome shotgun (WGS) entry which is preliminary data.</text>
</comment>
<reference evidence="1 2" key="1">
    <citation type="journal article" date="2019" name="Commun. Biol.">
        <title>The bagworm genome reveals a unique fibroin gene that provides high tensile strength.</title>
        <authorList>
            <person name="Kono N."/>
            <person name="Nakamura H."/>
            <person name="Ohtoshi R."/>
            <person name="Tomita M."/>
            <person name="Numata K."/>
            <person name="Arakawa K."/>
        </authorList>
    </citation>
    <scope>NUCLEOTIDE SEQUENCE [LARGE SCALE GENOMIC DNA]</scope>
</reference>